<dbReference type="InterPro" id="IPR056125">
    <property type="entry name" value="DUF7708"/>
</dbReference>
<evidence type="ECO:0000259" key="2">
    <source>
        <dbReference type="Pfam" id="PF24809"/>
    </source>
</evidence>
<protein>
    <recommendedName>
        <fullName evidence="2">DUF7708 domain-containing protein</fullName>
    </recommendedName>
</protein>
<dbReference type="Proteomes" id="UP001480595">
    <property type="component" value="Unassembled WGS sequence"/>
</dbReference>
<name>A0ABR1UT42_9PEZI</name>
<dbReference type="GeneID" id="92092690"/>
<reference evidence="3 4" key="1">
    <citation type="submission" date="2023-01" db="EMBL/GenBank/DDBJ databases">
        <title>Analysis of 21 Apiospora genomes using comparative genomics revels a genus with tremendous synthesis potential of carbohydrate active enzymes and secondary metabolites.</title>
        <authorList>
            <person name="Sorensen T."/>
        </authorList>
    </citation>
    <scope>NUCLEOTIDE SEQUENCE [LARGE SCALE GENOMIC DNA]</scope>
    <source>
        <strain evidence="3 4">CBS 135458</strain>
    </source>
</reference>
<evidence type="ECO:0000313" key="4">
    <source>
        <dbReference type="Proteomes" id="UP001480595"/>
    </source>
</evidence>
<keyword evidence="4" id="KW-1185">Reference proteome</keyword>
<evidence type="ECO:0000256" key="1">
    <source>
        <dbReference type="SAM" id="Coils"/>
    </source>
</evidence>
<comment type="caution">
    <text evidence="3">The sequence shown here is derived from an EMBL/GenBank/DDBJ whole genome shotgun (WGS) entry which is preliminary data.</text>
</comment>
<proteinExistence type="predicted"/>
<dbReference type="EMBL" id="JAQQWL010000008">
    <property type="protein sequence ID" value="KAK8061852.1"/>
    <property type="molecule type" value="Genomic_DNA"/>
</dbReference>
<dbReference type="RefSeq" id="XP_066715114.1">
    <property type="nucleotide sequence ID" value="XM_066859627.1"/>
</dbReference>
<accession>A0ABR1UT42</accession>
<feature type="coiled-coil region" evidence="1">
    <location>
        <begin position="40"/>
        <end position="77"/>
    </location>
</feature>
<gene>
    <name evidence="3" type="ORF">PG994_008218</name>
</gene>
<keyword evidence="1" id="KW-0175">Coiled coil</keyword>
<dbReference type="Pfam" id="PF24809">
    <property type="entry name" value="DUF7708"/>
    <property type="match status" value="1"/>
</dbReference>
<feature type="domain" description="DUF7708" evidence="2">
    <location>
        <begin position="1"/>
        <end position="68"/>
    </location>
</feature>
<organism evidence="3 4">
    <name type="scientific">Apiospora phragmitis</name>
    <dbReference type="NCBI Taxonomy" id="2905665"/>
    <lineage>
        <taxon>Eukaryota</taxon>
        <taxon>Fungi</taxon>
        <taxon>Dikarya</taxon>
        <taxon>Ascomycota</taxon>
        <taxon>Pezizomycotina</taxon>
        <taxon>Sordariomycetes</taxon>
        <taxon>Xylariomycetidae</taxon>
        <taxon>Amphisphaeriales</taxon>
        <taxon>Apiosporaceae</taxon>
        <taxon>Apiospora</taxon>
    </lineage>
</organism>
<sequence>MKEAVATLYAEVFLLLSDLMDYLTKKRLQRLLGSFNEDLCKKYEDQISNINNKAKRIQRLAEQSSRVELRAVRLELENMKRNMIAGQEGEARLRAELIASANRIEAEQREAMRRRDVPTQRQLMDHLAGTLNQMLERRSASSCNQCARSNA</sequence>
<evidence type="ECO:0000313" key="3">
    <source>
        <dbReference type="EMBL" id="KAK8061852.1"/>
    </source>
</evidence>